<feature type="transmembrane region" description="Helical" evidence="7">
    <location>
        <begin position="379"/>
        <end position="404"/>
    </location>
</feature>
<keyword evidence="2" id="KW-1003">Cell membrane</keyword>
<gene>
    <name evidence="8" type="ORF">ACFP0N_15095</name>
</gene>
<comment type="caution">
    <text evidence="8">The sequence shown here is derived from an EMBL/GenBank/DDBJ whole genome shotgun (WGS) entry which is preliminary data.</text>
</comment>
<organism evidence="8 9">
    <name type="scientific">Kitasatospora aburaviensis</name>
    <dbReference type="NCBI Taxonomy" id="67265"/>
    <lineage>
        <taxon>Bacteria</taxon>
        <taxon>Bacillati</taxon>
        <taxon>Actinomycetota</taxon>
        <taxon>Actinomycetes</taxon>
        <taxon>Kitasatosporales</taxon>
        <taxon>Streptomycetaceae</taxon>
        <taxon>Kitasatospora</taxon>
    </lineage>
</organism>
<dbReference type="InterPro" id="IPR036259">
    <property type="entry name" value="MFS_trans_sf"/>
</dbReference>
<feature type="transmembrane region" description="Helical" evidence="7">
    <location>
        <begin position="195"/>
        <end position="218"/>
    </location>
</feature>
<protein>
    <submittedName>
        <fullName evidence="8">MFS transporter</fullName>
    </submittedName>
</protein>
<dbReference type="InterPro" id="IPR011701">
    <property type="entry name" value="MFS"/>
</dbReference>
<feature type="transmembrane region" description="Helical" evidence="7">
    <location>
        <begin position="277"/>
        <end position="300"/>
    </location>
</feature>
<dbReference type="Proteomes" id="UP001596067">
    <property type="component" value="Unassembled WGS sequence"/>
</dbReference>
<evidence type="ECO:0000256" key="6">
    <source>
        <dbReference type="SAM" id="MobiDB-lite"/>
    </source>
</evidence>
<evidence type="ECO:0000313" key="9">
    <source>
        <dbReference type="Proteomes" id="UP001596067"/>
    </source>
</evidence>
<proteinExistence type="predicted"/>
<evidence type="ECO:0000256" key="7">
    <source>
        <dbReference type="SAM" id="Phobius"/>
    </source>
</evidence>
<keyword evidence="3 7" id="KW-0812">Transmembrane</keyword>
<feature type="transmembrane region" description="Helical" evidence="7">
    <location>
        <begin position="156"/>
        <end position="174"/>
    </location>
</feature>
<feature type="compositionally biased region" description="Low complexity" evidence="6">
    <location>
        <begin position="1"/>
        <end position="21"/>
    </location>
</feature>
<feature type="transmembrane region" description="Helical" evidence="7">
    <location>
        <begin position="442"/>
        <end position="462"/>
    </location>
</feature>
<feature type="transmembrane region" description="Helical" evidence="7">
    <location>
        <begin position="98"/>
        <end position="118"/>
    </location>
</feature>
<feature type="transmembrane region" description="Helical" evidence="7">
    <location>
        <begin position="338"/>
        <end position="359"/>
    </location>
</feature>
<feature type="transmembrane region" description="Helical" evidence="7">
    <location>
        <begin position="224"/>
        <end position="242"/>
    </location>
</feature>
<dbReference type="Pfam" id="PF07690">
    <property type="entry name" value="MFS_1"/>
    <property type="match status" value="1"/>
</dbReference>
<dbReference type="RefSeq" id="WP_313764611.1">
    <property type="nucleotide sequence ID" value="NZ_BAAAVH010000071.1"/>
</dbReference>
<comment type="subcellular location">
    <subcellularLocation>
        <location evidence="1">Cell membrane</location>
        <topology evidence="1">Multi-pass membrane protein</topology>
    </subcellularLocation>
</comment>
<evidence type="ECO:0000256" key="3">
    <source>
        <dbReference type="ARBA" id="ARBA00022692"/>
    </source>
</evidence>
<evidence type="ECO:0000256" key="1">
    <source>
        <dbReference type="ARBA" id="ARBA00004651"/>
    </source>
</evidence>
<dbReference type="Gene3D" id="1.20.1250.20">
    <property type="entry name" value="MFS general substrate transporter like domains"/>
    <property type="match status" value="1"/>
</dbReference>
<feature type="transmembrane region" description="Helical" evidence="7">
    <location>
        <begin position="67"/>
        <end position="92"/>
    </location>
</feature>
<evidence type="ECO:0000256" key="2">
    <source>
        <dbReference type="ARBA" id="ARBA00022475"/>
    </source>
</evidence>
<dbReference type="PANTHER" id="PTHR23513">
    <property type="entry name" value="INTEGRAL MEMBRANE EFFLUX PROTEIN-RELATED"/>
    <property type="match status" value="1"/>
</dbReference>
<keyword evidence="5 7" id="KW-0472">Membrane</keyword>
<feature type="transmembrane region" description="Helical" evidence="7">
    <location>
        <begin position="130"/>
        <end position="150"/>
    </location>
</feature>
<name>A0ABW1EWW2_9ACTN</name>
<evidence type="ECO:0000256" key="5">
    <source>
        <dbReference type="ARBA" id="ARBA00023136"/>
    </source>
</evidence>
<accession>A0ABW1EWW2</accession>
<reference evidence="9" key="1">
    <citation type="journal article" date="2019" name="Int. J. Syst. Evol. Microbiol.">
        <title>The Global Catalogue of Microorganisms (GCM) 10K type strain sequencing project: providing services to taxonomists for standard genome sequencing and annotation.</title>
        <authorList>
            <consortium name="The Broad Institute Genomics Platform"/>
            <consortium name="The Broad Institute Genome Sequencing Center for Infectious Disease"/>
            <person name="Wu L."/>
            <person name="Ma J."/>
        </authorList>
    </citation>
    <scope>NUCLEOTIDE SEQUENCE [LARGE SCALE GENOMIC DNA]</scope>
    <source>
        <strain evidence="9">CGMCC 4.1469</strain>
    </source>
</reference>
<feature type="transmembrane region" description="Helical" evidence="7">
    <location>
        <begin position="306"/>
        <end position="331"/>
    </location>
</feature>
<feature type="compositionally biased region" description="Polar residues" evidence="6">
    <location>
        <begin position="25"/>
        <end position="34"/>
    </location>
</feature>
<feature type="transmembrane region" description="Helical" evidence="7">
    <location>
        <begin position="416"/>
        <end position="436"/>
    </location>
</feature>
<keyword evidence="9" id="KW-1185">Reference proteome</keyword>
<keyword evidence="4 7" id="KW-1133">Transmembrane helix</keyword>
<evidence type="ECO:0000313" key="8">
    <source>
        <dbReference type="EMBL" id="MFC5886290.1"/>
    </source>
</evidence>
<dbReference type="PANTHER" id="PTHR23513:SF17">
    <property type="entry name" value="MEMBRANE PROTEIN"/>
    <property type="match status" value="1"/>
</dbReference>
<feature type="compositionally biased region" description="Low complexity" evidence="6">
    <location>
        <begin position="36"/>
        <end position="58"/>
    </location>
</feature>
<dbReference type="SUPFAM" id="SSF103473">
    <property type="entry name" value="MFS general substrate transporter"/>
    <property type="match status" value="1"/>
</dbReference>
<dbReference type="EMBL" id="JBHSOD010000015">
    <property type="protein sequence ID" value="MFC5886290.1"/>
    <property type="molecule type" value="Genomic_DNA"/>
</dbReference>
<evidence type="ECO:0000256" key="4">
    <source>
        <dbReference type="ARBA" id="ARBA00022989"/>
    </source>
</evidence>
<sequence length="469" mass="44573">MATSTDPGPRTPSTGTPSNGPVPNGTPSNGTPSTGPVPAGPASDAGGPARPGAPRPGARPAALPGRYLLWLGGVQVGLLGDAALYFALGWAASAHGGGAAGLVLTAITLPRTALVLLGGAVADRFGARRVMLAGDTVMLAATLVLAGAASGRDVPFGLLVAAAAVIGTVDAFYLPASGSMPRRLVGAERLPRALALRQAGGQVAALFGAPLGGVLVALGGLSGAALADAVSFGVVLLVLLRVRPAEAAPARSAGASGLLREAAAGVRLAAGDPLLRASLLLTGAAAGALLPVVSLLVPLLARAHHWGAGAAGLVGGGEGAGVLVVAAVVAWRGGLRRAGVGAAAGLCTASAGIAVLAWAPGGPVADAPVLGGAVPGALLAVAGGVVLGAGAGLFACHLGPLVLGAAPTTHLSRVQALLTLVQSGALVLSTGLLGVLADTAGARLPALLCALATGAAGLAALASPTLRRA</sequence>
<feature type="region of interest" description="Disordered" evidence="6">
    <location>
        <begin position="1"/>
        <end position="58"/>
    </location>
</feature>